<feature type="transmembrane region" description="Helical" evidence="11">
    <location>
        <begin position="98"/>
        <end position="115"/>
    </location>
</feature>
<dbReference type="EMBL" id="CP019893">
    <property type="protein sequence ID" value="ARS91591.1"/>
    <property type="molecule type" value="Genomic_DNA"/>
</dbReference>
<keyword evidence="7 11" id="KW-0472">Membrane</keyword>
<feature type="transmembrane region" description="Helical" evidence="11">
    <location>
        <begin position="271"/>
        <end position="298"/>
    </location>
</feature>
<evidence type="ECO:0000256" key="9">
    <source>
        <dbReference type="ARBA" id="ARBA00064420"/>
    </source>
</evidence>
<feature type="transmembrane region" description="Helical" evidence="11">
    <location>
        <begin position="184"/>
        <end position="203"/>
    </location>
</feature>
<feature type="transmembrane region" description="Helical" evidence="11">
    <location>
        <begin position="339"/>
        <end position="358"/>
    </location>
</feature>
<keyword evidence="5 11" id="KW-0812">Transmembrane</keyword>
<keyword evidence="6 11" id="KW-1133">Transmembrane helix</keyword>
<dbReference type="Pfam" id="PF01032">
    <property type="entry name" value="FecCD"/>
    <property type="match status" value="1"/>
</dbReference>
<keyword evidence="13" id="KW-1185">Reference proteome</keyword>
<dbReference type="GO" id="GO:0005886">
    <property type="term" value="C:plasma membrane"/>
    <property type="evidence" value="ECO:0007669"/>
    <property type="project" value="UniProtKB-SubCell"/>
</dbReference>
<dbReference type="KEGG" id="naj:B1756_18930"/>
<gene>
    <name evidence="12" type="ORF">B1756_18930</name>
</gene>
<organism evidence="12 13">
    <name type="scientific">Natrarchaeobaculum aegyptiacum</name>
    <dbReference type="NCBI Taxonomy" id="745377"/>
    <lineage>
        <taxon>Archaea</taxon>
        <taxon>Methanobacteriati</taxon>
        <taxon>Methanobacteriota</taxon>
        <taxon>Stenosarchaea group</taxon>
        <taxon>Halobacteria</taxon>
        <taxon>Halobacteriales</taxon>
        <taxon>Natrialbaceae</taxon>
        <taxon>Natrarchaeobaculum</taxon>
    </lineage>
</organism>
<evidence type="ECO:0000256" key="3">
    <source>
        <dbReference type="ARBA" id="ARBA00022448"/>
    </source>
</evidence>
<dbReference type="OrthoDB" id="57034at2157"/>
<feature type="transmembrane region" description="Helical" evidence="11">
    <location>
        <begin position="155"/>
        <end position="172"/>
    </location>
</feature>
<evidence type="ECO:0000256" key="8">
    <source>
        <dbReference type="ARBA" id="ARBA00053891"/>
    </source>
</evidence>
<evidence type="ECO:0000256" key="11">
    <source>
        <dbReference type="SAM" id="Phobius"/>
    </source>
</evidence>
<proteinExistence type="inferred from homology"/>
<feature type="transmembrane region" description="Helical" evidence="11">
    <location>
        <begin position="127"/>
        <end position="148"/>
    </location>
</feature>
<dbReference type="PANTHER" id="PTHR30472:SF25">
    <property type="entry name" value="ABC TRANSPORTER PERMEASE PROTEIN MJ0876-RELATED"/>
    <property type="match status" value="1"/>
</dbReference>
<evidence type="ECO:0000256" key="6">
    <source>
        <dbReference type="ARBA" id="ARBA00022989"/>
    </source>
</evidence>
<dbReference type="GeneID" id="32896193"/>
<dbReference type="RefSeq" id="WP_086889958.1">
    <property type="nucleotide sequence ID" value="NZ_CP019893.1"/>
</dbReference>
<dbReference type="InterPro" id="IPR037294">
    <property type="entry name" value="ABC_BtuC-like"/>
</dbReference>
<comment type="subunit">
    <text evidence="9">The complex is composed of two ATP-binding proteins (BtuD), two transmembrane proteins (BtuC) and a solute-binding protein (BtuF).</text>
</comment>
<comment type="function">
    <text evidence="8">Required for corrinoid utilization. Probably part of the ABC transporter complex BtuCDF involved in cobalamin (vitamin B12) import. Probably involved in the translocation of the substrate across the membrane.</text>
</comment>
<comment type="subcellular location">
    <subcellularLocation>
        <location evidence="1">Cell membrane</location>
        <topology evidence="1">Multi-pass membrane protein</topology>
    </subcellularLocation>
</comment>
<feature type="transmembrane region" description="Helical" evidence="11">
    <location>
        <begin position="224"/>
        <end position="245"/>
    </location>
</feature>
<evidence type="ECO:0000256" key="7">
    <source>
        <dbReference type="ARBA" id="ARBA00023136"/>
    </source>
</evidence>
<evidence type="ECO:0000256" key="10">
    <source>
        <dbReference type="ARBA" id="ARBA00071366"/>
    </source>
</evidence>
<evidence type="ECO:0000256" key="4">
    <source>
        <dbReference type="ARBA" id="ARBA00022475"/>
    </source>
</evidence>
<accession>A0A2Z2HWK2</accession>
<dbReference type="Proteomes" id="UP000250088">
    <property type="component" value="Chromosome"/>
</dbReference>
<dbReference type="FunFam" id="1.10.3470.10:FF:000001">
    <property type="entry name" value="Vitamin B12 ABC transporter permease BtuC"/>
    <property type="match status" value="1"/>
</dbReference>
<evidence type="ECO:0000256" key="1">
    <source>
        <dbReference type="ARBA" id="ARBA00004651"/>
    </source>
</evidence>
<reference evidence="13" key="1">
    <citation type="submission" date="2017-02" db="EMBL/GenBank/DDBJ databases">
        <title>Natronthermophilus aegyptiacus gen. nov.,sp. nov., an aerobic, extremely halophilic alkalithermophilic archaeon isolated from the athalassohaline Wadi An Natrun, Egypt.</title>
        <authorList>
            <person name="Zhao B."/>
        </authorList>
    </citation>
    <scope>NUCLEOTIDE SEQUENCE [LARGE SCALE GENOMIC DNA]</scope>
    <source>
        <strain evidence="13">JW/NM-HA 15</strain>
    </source>
</reference>
<evidence type="ECO:0000313" key="12">
    <source>
        <dbReference type="EMBL" id="ARS91591.1"/>
    </source>
</evidence>
<dbReference type="Gene3D" id="1.10.3470.10">
    <property type="entry name" value="ABC transporter involved in vitamin B12 uptake, BtuC"/>
    <property type="match status" value="1"/>
</dbReference>
<dbReference type="NCBIfam" id="NF007081">
    <property type="entry name" value="PRK09535.1"/>
    <property type="match status" value="1"/>
</dbReference>
<protein>
    <recommendedName>
        <fullName evidence="10">Cobalamin import system permease protein BtuC</fullName>
    </recommendedName>
</protein>
<evidence type="ECO:0000313" key="13">
    <source>
        <dbReference type="Proteomes" id="UP000250088"/>
    </source>
</evidence>
<sequence length="365" mass="37418">MHSPVRTVGWTLGLVALLVVVVIGSAALGPVRIDPVTVALASLNAISVPTGIVLEGTITIPRVDVSIPRPGLEFRPLFGFDVPGTSQTIVENIRLPRIVLAAVVGCALAAAGTVMQGFFRNPLADPSIIGVSTGAAAGAVAAIAFPALIPVGLHVAAFGGALATAFLVYAIATEGGRTPVATLLLAGVAVQAFLGALISYMLVHSGDSLREAVLWMMGRLSYSNWGDVQFALPVTVVGVGVLLAFSRELNVLLLGEEDAHHLGVDVERTKLLLLALASVVTAAGVAVAGVIGFVGLVVPHIMRLIVGPDHRILLPTSAVAGAVFLVATDTVARVGVVEIPVGIVTAALGAPFFLFLLVRREVHAL</sequence>
<dbReference type="InterPro" id="IPR000522">
    <property type="entry name" value="ABC_transptr_permease_BtuC"/>
</dbReference>
<dbReference type="GO" id="GO:0022857">
    <property type="term" value="F:transmembrane transporter activity"/>
    <property type="evidence" value="ECO:0007669"/>
    <property type="project" value="InterPro"/>
</dbReference>
<name>A0A2Z2HWK2_9EURY</name>
<dbReference type="AlphaFoldDB" id="A0A2Z2HWK2"/>
<dbReference type="SUPFAM" id="SSF81345">
    <property type="entry name" value="ABC transporter involved in vitamin B12 uptake, BtuC"/>
    <property type="match status" value="1"/>
</dbReference>
<dbReference type="CDD" id="cd06550">
    <property type="entry name" value="TM_ABC_iron-siderophores_like"/>
    <property type="match status" value="1"/>
</dbReference>
<keyword evidence="4" id="KW-1003">Cell membrane</keyword>
<dbReference type="PANTHER" id="PTHR30472">
    <property type="entry name" value="FERRIC ENTEROBACTIN TRANSPORT SYSTEM PERMEASE PROTEIN"/>
    <property type="match status" value="1"/>
</dbReference>
<evidence type="ECO:0000256" key="2">
    <source>
        <dbReference type="ARBA" id="ARBA00007935"/>
    </source>
</evidence>
<evidence type="ECO:0000256" key="5">
    <source>
        <dbReference type="ARBA" id="ARBA00022692"/>
    </source>
</evidence>
<keyword evidence="3" id="KW-0813">Transport</keyword>
<feature type="transmembrane region" description="Helical" evidence="11">
    <location>
        <begin position="7"/>
        <end position="29"/>
    </location>
</feature>
<comment type="similarity">
    <text evidence="2">Belongs to the binding-protein-dependent transport system permease family. FecCD subfamily.</text>
</comment>